<reference evidence="4" key="2">
    <citation type="submission" date="2021-01" db="EMBL/GenBank/DDBJ databases">
        <authorList>
            <person name="Kang M."/>
        </authorList>
    </citation>
    <scope>NUCLEOTIDE SEQUENCE</scope>
    <source>
        <strain evidence="4">KACC 17527</strain>
    </source>
</reference>
<evidence type="ECO:0000313" key="4">
    <source>
        <dbReference type="EMBL" id="MBK6008328.1"/>
    </source>
</evidence>
<dbReference type="EMBL" id="JAEPWM010000009">
    <property type="protein sequence ID" value="MBK6008328.1"/>
    <property type="molecule type" value="Genomic_DNA"/>
</dbReference>
<dbReference type="SUPFAM" id="SSF53955">
    <property type="entry name" value="Lysozyme-like"/>
    <property type="match status" value="1"/>
</dbReference>
<feature type="domain" description="Transglycosylase SLT" evidence="3">
    <location>
        <begin position="45"/>
        <end position="346"/>
    </location>
</feature>
<dbReference type="PANTHER" id="PTHR30163">
    <property type="entry name" value="MEMBRANE-BOUND LYTIC MUREIN TRANSGLYCOSYLASE B"/>
    <property type="match status" value="1"/>
</dbReference>
<dbReference type="InterPro" id="IPR043426">
    <property type="entry name" value="MltB-like"/>
</dbReference>
<dbReference type="InterPro" id="IPR011757">
    <property type="entry name" value="Lytic_transglycosylase_MltB"/>
</dbReference>
<dbReference type="AlphaFoldDB" id="A0A934WPB1"/>
<dbReference type="GO" id="GO:0008933">
    <property type="term" value="F:peptidoglycan lytic transglycosylase activity"/>
    <property type="evidence" value="ECO:0007669"/>
    <property type="project" value="TreeGrafter"/>
</dbReference>
<feature type="signal peptide" evidence="2">
    <location>
        <begin position="1"/>
        <end position="25"/>
    </location>
</feature>
<organism evidence="4 5">
    <name type="scientific">Ramlibacter ginsenosidimutans</name>
    <dbReference type="NCBI Taxonomy" id="502333"/>
    <lineage>
        <taxon>Bacteria</taxon>
        <taxon>Pseudomonadati</taxon>
        <taxon>Pseudomonadota</taxon>
        <taxon>Betaproteobacteria</taxon>
        <taxon>Burkholderiales</taxon>
        <taxon>Comamonadaceae</taxon>
        <taxon>Ramlibacter</taxon>
    </lineage>
</organism>
<dbReference type="Pfam" id="PF13406">
    <property type="entry name" value="SLT_2"/>
    <property type="match status" value="1"/>
</dbReference>
<dbReference type="RefSeq" id="WP_201175420.1">
    <property type="nucleotide sequence ID" value="NZ_JAEPWM010000009.1"/>
</dbReference>
<evidence type="ECO:0000256" key="2">
    <source>
        <dbReference type="SAM" id="SignalP"/>
    </source>
</evidence>
<keyword evidence="5" id="KW-1185">Reference proteome</keyword>
<keyword evidence="2" id="KW-0732">Signal</keyword>
<gene>
    <name evidence="4" type="primary">mltB</name>
    <name evidence="4" type="ORF">JJB11_19655</name>
</gene>
<evidence type="ECO:0000259" key="3">
    <source>
        <dbReference type="Pfam" id="PF13406"/>
    </source>
</evidence>
<accession>A0A934WPB1</accession>
<dbReference type="InterPro" id="IPR023346">
    <property type="entry name" value="Lysozyme-like_dom_sf"/>
</dbReference>
<dbReference type="Proteomes" id="UP000630528">
    <property type="component" value="Unassembled WGS sequence"/>
</dbReference>
<dbReference type="InterPro" id="IPR031304">
    <property type="entry name" value="SLT_2"/>
</dbReference>
<feature type="chain" id="PRO_5037704384" evidence="2">
    <location>
        <begin position="26"/>
        <end position="361"/>
    </location>
</feature>
<proteinExistence type="predicted"/>
<feature type="active site" evidence="1">
    <location>
        <position position="140"/>
    </location>
</feature>
<sequence length="361" mass="39781">MRPAAFLPALLLASACSLVACASHAGPRGKPESQRSDAAYALRPDAMEFADDVAARHDLDPAWVRKALGQARNLPVVSRLMQPAPPGQPKNWNAYRSRFIDATRIAAGVRFWQENRGTLARAEQEFGVPAEIIVGIVGVETIYGQQMGDFRIIDALATLAFDFPASHPRAAERTQYFRNELDQFLAWCQEKHVNPLRPRGSYAGAWGMPQFMPSSLARWGVDYDDDKHIDLARDADDVIGSVANYFKGYGWIPGMPAYYPVRLDPARTDLDALLAPDILPTFSVARFQELGAVLDGPALEHKGPLALIELQNGGDPPTYVAGTENFYVITRYNWSSYYAMAVIELGREVKEALGATSARNP</sequence>
<dbReference type="Gene3D" id="1.10.530.10">
    <property type="match status" value="1"/>
</dbReference>
<dbReference type="NCBIfam" id="TIGR02282">
    <property type="entry name" value="MltB"/>
    <property type="match status" value="1"/>
</dbReference>
<reference evidence="4" key="1">
    <citation type="journal article" date="2012" name="J. Microbiol. Biotechnol.">
        <title>Ramlibacter ginsenosidimutans sp. nov., with ginsenoside-converting activity.</title>
        <authorList>
            <person name="Wang L."/>
            <person name="An D.S."/>
            <person name="Kim S.G."/>
            <person name="Jin F.X."/>
            <person name="Kim S.C."/>
            <person name="Lee S.T."/>
            <person name="Im W.T."/>
        </authorList>
    </citation>
    <scope>NUCLEOTIDE SEQUENCE</scope>
    <source>
        <strain evidence="4">KACC 17527</strain>
    </source>
</reference>
<dbReference type="Gene3D" id="1.10.8.350">
    <property type="entry name" value="Bacterial muramidase"/>
    <property type="match status" value="1"/>
</dbReference>
<name>A0A934WPB1_9BURK</name>
<evidence type="ECO:0000256" key="1">
    <source>
        <dbReference type="PIRSR" id="PIRSR611757-1"/>
    </source>
</evidence>
<dbReference type="PROSITE" id="PS51257">
    <property type="entry name" value="PROKAR_LIPOPROTEIN"/>
    <property type="match status" value="1"/>
</dbReference>
<dbReference type="PANTHER" id="PTHR30163:SF9">
    <property type="entry name" value="MEMBRANE-BOUND LYTIC MUREIN TRANSGLYCOSYLASE B"/>
    <property type="match status" value="1"/>
</dbReference>
<protein>
    <submittedName>
        <fullName evidence="4">Lytic murein transglycosylase B</fullName>
    </submittedName>
</protein>
<evidence type="ECO:0000313" key="5">
    <source>
        <dbReference type="Proteomes" id="UP000630528"/>
    </source>
</evidence>
<comment type="caution">
    <text evidence="4">The sequence shown here is derived from an EMBL/GenBank/DDBJ whole genome shotgun (WGS) entry which is preliminary data.</text>
</comment>
<dbReference type="GO" id="GO:0009253">
    <property type="term" value="P:peptidoglycan catabolic process"/>
    <property type="evidence" value="ECO:0007669"/>
    <property type="project" value="TreeGrafter"/>
</dbReference>